<dbReference type="EMBL" id="BMMD01000007">
    <property type="protein sequence ID" value="GGJ78517.1"/>
    <property type="molecule type" value="Genomic_DNA"/>
</dbReference>
<evidence type="ECO:0000313" key="3">
    <source>
        <dbReference type="EMBL" id="GGJ78517.1"/>
    </source>
</evidence>
<organism evidence="3 4">
    <name type="scientific">Agromyces bauzanensis</name>
    <dbReference type="NCBI Taxonomy" id="1308924"/>
    <lineage>
        <taxon>Bacteria</taxon>
        <taxon>Bacillati</taxon>
        <taxon>Actinomycetota</taxon>
        <taxon>Actinomycetes</taxon>
        <taxon>Micrococcales</taxon>
        <taxon>Microbacteriaceae</taxon>
        <taxon>Agromyces</taxon>
    </lineage>
</organism>
<protein>
    <submittedName>
        <fullName evidence="3">Uncharacterized protein</fullName>
    </submittedName>
</protein>
<gene>
    <name evidence="3" type="ORF">GCM10011372_16010</name>
</gene>
<keyword evidence="2" id="KW-0472">Membrane</keyword>
<feature type="region of interest" description="Disordered" evidence="1">
    <location>
        <begin position="37"/>
        <end position="69"/>
    </location>
</feature>
<reference evidence="3" key="2">
    <citation type="submission" date="2020-09" db="EMBL/GenBank/DDBJ databases">
        <authorList>
            <person name="Sun Q."/>
            <person name="Zhou Y."/>
        </authorList>
    </citation>
    <scope>NUCLEOTIDE SEQUENCE</scope>
    <source>
        <strain evidence="3">CGMCC 1.8984</strain>
    </source>
</reference>
<evidence type="ECO:0000256" key="2">
    <source>
        <dbReference type="SAM" id="Phobius"/>
    </source>
</evidence>
<keyword evidence="2" id="KW-1133">Transmembrane helix</keyword>
<evidence type="ECO:0000313" key="4">
    <source>
        <dbReference type="Proteomes" id="UP000636956"/>
    </source>
</evidence>
<reference evidence="3" key="1">
    <citation type="journal article" date="2014" name="Int. J. Syst. Evol. Microbiol.">
        <title>Complete genome sequence of Corynebacterium casei LMG S-19264T (=DSM 44701T), isolated from a smear-ripened cheese.</title>
        <authorList>
            <consortium name="US DOE Joint Genome Institute (JGI-PGF)"/>
            <person name="Walter F."/>
            <person name="Albersmeier A."/>
            <person name="Kalinowski J."/>
            <person name="Ruckert C."/>
        </authorList>
    </citation>
    <scope>NUCLEOTIDE SEQUENCE</scope>
    <source>
        <strain evidence="3">CGMCC 1.8984</strain>
    </source>
</reference>
<evidence type="ECO:0000256" key="1">
    <source>
        <dbReference type="SAM" id="MobiDB-lite"/>
    </source>
</evidence>
<sequence>MELDGGAGVGARVRLGDKGEARLCVDERPVHVRDGEVVVDDPGDDVAPRRTPMGGVPSSRPAVGAHGSTTVKLASPAGESPTAAVPPSRAATLLSALDLPLVGMWVKVLQIPRPYLHAGILAFAGLGACALRFNIVDILYLVHSPFAIVACGALAVIIATCLRLKRRKAKVEASPKLVPPSAISAIEEPRHGRR</sequence>
<dbReference type="Proteomes" id="UP000636956">
    <property type="component" value="Unassembled WGS sequence"/>
</dbReference>
<name>A0A917UQU7_9MICO</name>
<comment type="caution">
    <text evidence="3">The sequence shown here is derived from an EMBL/GenBank/DDBJ whole genome shotgun (WGS) entry which is preliminary data.</text>
</comment>
<keyword evidence="2" id="KW-0812">Transmembrane</keyword>
<dbReference type="AlphaFoldDB" id="A0A917UQU7"/>
<accession>A0A917UQU7</accession>
<feature type="transmembrane region" description="Helical" evidence="2">
    <location>
        <begin position="115"/>
        <end position="135"/>
    </location>
</feature>
<keyword evidence="4" id="KW-1185">Reference proteome</keyword>
<proteinExistence type="predicted"/>
<feature type="transmembrane region" description="Helical" evidence="2">
    <location>
        <begin position="141"/>
        <end position="162"/>
    </location>
</feature>